<reference evidence="3" key="2">
    <citation type="submission" date="2015-01" db="EMBL/GenBank/DDBJ databases">
        <title>Evolutionary Origins and Diversification of the Mycorrhizal Mutualists.</title>
        <authorList>
            <consortium name="DOE Joint Genome Institute"/>
            <consortium name="Mycorrhizal Genomics Consortium"/>
            <person name="Kohler A."/>
            <person name="Kuo A."/>
            <person name="Nagy L.G."/>
            <person name="Floudas D."/>
            <person name="Copeland A."/>
            <person name="Barry K.W."/>
            <person name="Cichocki N."/>
            <person name="Veneault-Fourrey C."/>
            <person name="LaButti K."/>
            <person name="Lindquist E.A."/>
            <person name="Lipzen A."/>
            <person name="Lundell T."/>
            <person name="Morin E."/>
            <person name="Murat C."/>
            <person name="Riley R."/>
            <person name="Ohm R."/>
            <person name="Sun H."/>
            <person name="Tunlid A."/>
            <person name="Henrissat B."/>
            <person name="Grigoriev I.V."/>
            <person name="Hibbett D.S."/>
            <person name="Martin F."/>
        </authorList>
    </citation>
    <scope>NUCLEOTIDE SEQUENCE [LARGE SCALE GENOMIC DNA]</scope>
    <source>
        <strain evidence="3">Ve08.2h10</strain>
    </source>
</reference>
<protein>
    <submittedName>
        <fullName evidence="2">Uncharacterized protein</fullName>
    </submittedName>
</protein>
<dbReference type="InParanoid" id="A0A0D0DMZ3"/>
<evidence type="ECO:0000256" key="1">
    <source>
        <dbReference type="SAM" id="MobiDB-lite"/>
    </source>
</evidence>
<dbReference type="HOGENOM" id="CLU_3087868_0_0_1"/>
<proteinExistence type="predicted"/>
<dbReference type="Proteomes" id="UP000054538">
    <property type="component" value="Unassembled WGS sequence"/>
</dbReference>
<dbReference type="EMBL" id="KN826163">
    <property type="protein sequence ID" value="KIK79860.1"/>
    <property type="molecule type" value="Genomic_DNA"/>
</dbReference>
<gene>
    <name evidence="2" type="ORF">PAXRUDRAFT_833899</name>
</gene>
<keyword evidence="3" id="KW-1185">Reference proteome</keyword>
<feature type="compositionally biased region" description="Polar residues" evidence="1">
    <location>
        <begin position="25"/>
        <end position="40"/>
    </location>
</feature>
<accession>A0A0D0DMZ3</accession>
<feature type="compositionally biased region" description="Basic and acidic residues" evidence="1">
    <location>
        <begin position="1"/>
        <end position="11"/>
    </location>
</feature>
<organism evidence="2 3">
    <name type="scientific">Paxillus rubicundulus Ve08.2h10</name>
    <dbReference type="NCBI Taxonomy" id="930991"/>
    <lineage>
        <taxon>Eukaryota</taxon>
        <taxon>Fungi</taxon>
        <taxon>Dikarya</taxon>
        <taxon>Basidiomycota</taxon>
        <taxon>Agaricomycotina</taxon>
        <taxon>Agaricomycetes</taxon>
        <taxon>Agaricomycetidae</taxon>
        <taxon>Boletales</taxon>
        <taxon>Paxilineae</taxon>
        <taxon>Paxillaceae</taxon>
        <taxon>Paxillus</taxon>
    </lineage>
</organism>
<sequence>MKIPGRVHEINSKAFPPRRKYHGLSASTDKQSTSQDSIQGKPSHLRTTESVR</sequence>
<evidence type="ECO:0000313" key="2">
    <source>
        <dbReference type="EMBL" id="KIK79860.1"/>
    </source>
</evidence>
<name>A0A0D0DMZ3_9AGAM</name>
<feature type="region of interest" description="Disordered" evidence="1">
    <location>
        <begin position="1"/>
        <end position="52"/>
    </location>
</feature>
<reference evidence="2 3" key="1">
    <citation type="submission" date="2014-04" db="EMBL/GenBank/DDBJ databases">
        <authorList>
            <consortium name="DOE Joint Genome Institute"/>
            <person name="Kuo A."/>
            <person name="Kohler A."/>
            <person name="Jargeat P."/>
            <person name="Nagy L.G."/>
            <person name="Floudas D."/>
            <person name="Copeland A."/>
            <person name="Barry K.W."/>
            <person name="Cichocki N."/>
            <person name="Veneault-Fourrey C."/>
            <person name="LaButti K."/>
            <person name="Lindquist E.A."/>
            <person name="Lipzen A."/>
            <person name="Lundell T."/>
            <person name="Morin E."/>
            <person name="Murat C."/>
            <person name="Sun H."/>
            <person name="Tunlid A."/>
            <person name="Henrissat B."/>
            <person name="Grigoriev I.V."/>
            <person name="Hibbett D.S."/>
            <person name="Martin F."/>
            <person name="Nordberg H.P."/>
            <person name="Cantor M.N."/>
            <person name="Hua S.X."/>
        </authorList>
    </citation>
    <scope>NUCLEOTIDE SEQUENCE [LARGE SCALE GENOMIC DNA]</scope>
    <source>
        <strain evidence="2 3">Ve08.2h10</strain>
    </source>
</reference>
<evidence type="ECO:0000313" key="3">
    <source>
        <dbReference type="Proteomes" id="UP000054538"/>
    </source>
</evidence>
<dbReference type="AlphaFoldDB" id="A0A0D0DMZ3"/>